<name>A0A9W7Y8F3_9FUNG</name>
<dbReference type="PANTHER" id="PTHR15131:SF3">
    <property type="entry name" value="SNRNA-ACTIVATING PROTEIN COMPLEX SUBUNIT 1"/>
    <property type="match status" value="1"/>
</dbReference>
<dbReference type="Proteomes" id="UP001149813">
    <property type="component" value="Unassembled WGS sequence"/>
</dbReference>
<organism evidence="1 2">
    <name type="scientific">Coemansia erecta</name>
    <dbReference type="NCBI Taxonomy" id="147472"/>
    <lineage>
        <taxon>Eukaryota</taxon>
        <taxon>Fungi</taxon>
        <taxon>Fungi incertae sedis</taxon>
        <taxon>Zoopagomycota</taxon>
        <taxon>Kickxellomycotina</taxon>
        <taxon>Kickxellomycetes</taxon>
        <taxon>Kickxellales</taxon>
        <taxon>Kickxellaceae</taxon>
        <taxon>Coemansia</taxon>
    </lineage>
</organism>
<dbReference type="EMBL" id="JANBOJ010000002">
    <property type="protein sequence ID" value="KAJ1725687.1"/>
    <property type="molecule type" value="Genomic_DNA"/>
</dbReference>
<dbReference type="AlphaFoldDB" id="A0A9W7Y8F3"/>
<accession>A0A9W7Y8F3</accession>
<dbReference type="GO" id="GO:0019185">
    <property type="term" value="C:snRNA-activating protein complex"/>
    <property type="evidence" value="ECO:0007669"/>
    <property type="project" value="TreeGrafter"/>
</dbReference>
<sequence>MNLHPDDHLENDDTKSVVNLGRTGVYLSAIEGDVRTLMRTFQRLQAYDIVSFFDVWKTLNFSLIHFVATEKNSRQNFMRTAYRLILSHFQSDAILEIRIGVVYALYLMYFTQPVNFPNIAIRVPMDMWVMLTKLYEYCREAEIHDVVYVFDKMMEDGAFELVAWLDDNEGILRLDGDEDGVSAKVASRLVQIEHDVMSSAQAGMGDVAASKRQISLTEAYRANKRRLVNTRLVEQATREFYATEFGTELRPDDDLPGAVPLDISDQDTEWTVAMFERAREYQRQRAERIGAGAEDDGSLRLNADYTETRGAFAPSIGAHGHRLDSGGIDYGRRSKEAMSAPIEAIFRADRMHKLRSNRPELWEERFEGEGN</sequence>
<comment type="caution">
    <text evidence="1">The sequence shown here is derived from an EMBL/GenBank/DDBJ whole genome shotgun (WGS) entry which is preliminary data.</text>
</comment>
<dbReference type="OrthoDB" id="20127at2759"/>
<keyword evidence="2" id="KW-1185">Reference proteome</keyword>
<dbReference type="Pfam" id="PF09808">
    <property type="entry name" value="SNAPC1"/>
    <property type="match status" value="1"/>
</dbReference>
<gene>
    <name evidence="1" type="ORF">LPJ53_000166</name>
</gene>
<evidence type="ECO:0000313" key="2">
    <source>
        <dbReference type="Proteomes" id="UP001149813"/>
    </source>
</evidence>
<proteinExistence type="predicted"/>
<reference evidence="1" key="1">
    <citation type="submission" date="2022-07" db="EMBL/GenBank/DDBJ databases">
        <title>Phylogenomic reconstructions and comparative analyses of Kickxellomycotina fungi.</title>
        <authorList>
            <person name="Reynolds N.K."/>
            <person name="Stajich J.E."/>
            <person name="Barry K."/>
            <person name="Grigoriev I.V."/>
            <person name="Crous P."/>
            <person name="Smith M.E."/>
        </authorList>
    </citation>
    <scope>NUCLEOTIDE SEQUENCE</scope>
    <source>
        <strain evidence="1">NBRC 32514</strain>
    </source>
</reference>
<evidence type="ECO:0000313" key="1">
    <source>
        <dbReference type="EMBL" id="KAJ1725687.1"/>
    </source>
</evidence>
<dbReference type="GO" id="GO:0042796">
    <property type="term" value="P:snRNA transcription by RNA polymerase III"/>
    <property type="evidence" value="ECO:0007669"/>
    <property type="project" value="TreeGrafter"/>
</dbReference>
<dbReference type="PANTHER" id="PTHR15131">
    <property type="entry name" value="SMALL NUCLEAR RNA ACTIVATING COMPLEX, POLYPEPTIDE 1"/>
    <property type="match status" value="1"/>
</dbReference>
<dbReference type="GO" id="GO:0042795">
    <property type="term" value="P:snRNA transcription by RNA polymerase II"/>
    <property type="evidence" value="ECO:0007669"/>
    <property type="project" value="TreeGrafter"/>
</dbReference>
<dbReference type="InterPro" id="IPR019188">
    <property type="entry name" value="SNAPC1"/>
</dbReference>
<protein>
    <submittedName>
        <fullName evidence="1">Uncharacterized protein</fullName>
    </submittedName>
</protein>
<dbReference type="GO" id="GO:0043565">
    <property type="term" value="F:sequence-specific DNA binding"/>
    <property type="evidence" value="ECO:0007669"/>
    <property type="project" value="TreeGrafter"/>
</dbReference>